<proteinExistence type="predicted"/>
<dbReference type="Proteomes" id="UP001632038">
    <property type="component" value="Unassembled WGS sequence"/>
</dbReference>
<name>A0ABD3EAJ7_9LAMI</name>
<feature type="region of interest" description="Disordered" evidence="1">
    <location>
        <begin position="99"/>
        <end position="140"/>
    </location>
</feature>
<dbReference type="InterPro" id="IPR045030">
    <property type="entry name" value="LYSM1-4"/>
</dbReference>
<dbReference type="Pfam" id="PF01476">
    <property type="entry name" value="LysM"/>
    <property type="match status" value="1"/>
</dbReference>
<dbReference type="InterPro" id="IPR018392">
    <property type="entry name" value="LysM"/>
</dbReference>
<feature type="compositionally biased region" description="Low complexity" evidence="1">
    <location>
        <begin position="298"/>
        <end position="308"/>
    </location>
</feature>
<dbReference type="EMBL" id="JAVIJP010000006">
    <property type="protein sequence ID" value="KAL3651209.1"/>
    <property type="molecule type" value="Genomic_DNA"/>
</dbReference>
<dbReference type="AlphaFoldDB" id="A0ABD3EAJ7"/>
<dbReference type="CDD" id="cd00118">
    <property type="entry name" value="LysM"/>
    <property type="match status" value="1"/>
</dbReference>
<dbReference type="Gene3D" id="3.10.350.10">
    <property type="entry name" value="LysM domain"/>
    <property type="match status" value="1"/>
</dbReference>
<dbReference type="SMART" id="SM00257">
    <property type="entry name" value="LysM"/>
    <property type="match status" value="1"/>
</dbReference>
<keyword evidence="4" id="KW-1185">Reference proteome</keyword>
<evidence type="ECO:0000256" key="1">
    <source>
        <dbReference type="SAM" id="MobiDB-lite"/>
    </source>
</evidence>
<evidence type="ECO:0000259" key="2">
    <source>
        <dbReference type="PROSITE" id="PS51782"/>
    </source>
</evidence>
<evidence type="ECO:0000313" key="3">
    <source>
        <dbReference type="EMBL" id="KAL3651209.1"/>
    </source>
</evidence>
<feature type="compositionally biased region" description="Polar residues" evidence="1">
    <location>
        <begin position="173"/>
        <end position="186"/>
    </location>
</feature>
<dbReference type="SUPFAM" id="SSF54106">
    <property type="entry name" value="LysM domain"/>
    <property type="match status" value="1"/>
</dbReference>
<gene>
    <name evidence="3" type="ORF">CASFOL_004211</name>
</gene>
<evidence type="ECO:0000313" key="4">
    <source>
        <dbReference type="Proteomes" id="UP001632038"/>
    </source>
</evidence>
<feature type="region of interest" description="Disordered" evidence="1">
    <location>
        <begin position="171"/>
        <end position="205"/>
    </location>
</feature>
<comment type="caution">
    <text evidence="3">The sequence shown here is derived from an EMBL/GenBank/DDBJ whole genome shotgun (WGS) entry which is preliminary data.</text>
</comment>
<feature type="compositionally biased region" description="Basic and acidic residues" evidence="1">
    <location>
        <begin position="189"/>
        <end position="200"/>
    </location>
</feature>
<dbReference type="PANTHER" id="PTHR20932:SF55">
    <property type="entry name" value="LYSM DOMAIN-CONTAINING PROTEIN"/>
    <property type="match status" value="1"/>
</dbReference>
<feature type="region of interest" description="Disordered" evidence="1">
    <location>
        <begin position="1"/>
        <end position="36"/>
    </location>
</feature>
<sequence length="354" mass="38387">MEEDRRTDDNNSGMGFSARVTVGSSPPPPPSRSLPISYPPPAAVGVALNCGVNHILHTVSKLDTLAGVAIKYGVEVADIKRLNGLVTDRQMFALKTLKIPLPGRHPPSPSLCHDNRTSQRPSSSSSSNSEQALSNRRHSSSDLFDSFQTLKLKSSSEHHVSPAIRTLRGYYNLRQTQTDDNNQKSTPEGFEKSMYHEHPLSPHRKSKSVANSLTSVANDGNGLLYPLLSQESENNTSSSDKWTIAKLLRRRPKSEADFTSSSSSSGIFGITSKYLAPRPSKPGGLNPIPIDSCDDSYKSSSTSSMSSLQDDDSSDNNGSIWSTTSKWSLKPDFQALSSAAIIPTIARRNKAALD</sequence>
<protein>
    <recommendedName>
        <fullName evidence="2">LysM domain-containing protein</fullName>
    </recommendedName>
</protein>
<dbReference type="InterPro" id="IPR036779">
    <property type="entry name" value="LysM_dom_sf"/>
</dbReference>
<dbReference type="PROSITE" id="PS51782">
    <property type="entry name" value="LYSM"/>
    <property type="match status" value="1"/>
</dbReference>
<reference evidence="4" key="1">
    <citation type="journal article" date="2024" name="IScience">
        <title>Strigolactones Initiate the Formation of Haustorium-like Structures in Castilleja.</title>
        <authorList>
            <person name="Buerger M."/>
            <person name="Peterson D."/>
            <person name="Chory J."/>
        </authorList>
    </citation>
    <scope>NUCLEOTIDE SEQUENCE [LARGE SCALE GENOMIC DNA]</scope>
</reference>
<accession>A0ABD3EAJ7</accession>
<feature type="region of interest" description="Disordered" evidence="1">
    <location>
        <begin position="276"/>
        <end position="321"/>
    </location>
</feature>
<dbReference type="PANTHER" id="PTHR20932">
    <property type="entry name" value="LYSM AND PUTATIVE PEPTIDOGLYCAN-BINDING DOMAIN-CONTAINING PROTEIN"/>
    <property type="match status" value="1"/>
</dbReference>
<feature type="domain" description="LysM" evidence="2">
    <location>
        <begin position="55"/>
        <end position="99"/>
    </location>
</feature>
<organism evidence="3 4">
    <name type="scientific">Castilleja foliolosa</name>
    <dbReference type="NCBI Taxonomy" id="1961234"/>
    <lineage>
        <taxon>Eukaryota</taxon>
        <taxon>Viridiplantae</taxon>
        <taxon>Streptophyta</taxon>
        <taxon>Embryophyta</taxon>
        <taxon>Tracheophyta</taxon>
        <taxon>Spermatophyta</taxon>
        <taxon>Magnoliopsida</taxon>
        <taxon>eudicotyledons</taxon>
        <taxon>Gunneridae</taxon>
        <taxon>Pentapetalae</taxon>
        <taxon>asterids</taxon>
        <taxon>lamiids</taxon>
        <taxon>Lamiales</taxon>
        <taxon>Orobanchaceae</taxon>
        <taxon>Pedicularideae</taxon>
        <taxon>Castillejinae</taxon>
        <taxon>Castilleja</taxon>
    </lineage>
</organism>
<feature type="compositionally biased region" description="Pro residues" evidence="1">
    <location>
        <begin position="25"/>
        <end position="36"/>
    </location>
</feature>